<dbReference type="Pfam" id="PF03864">
    <property type="entry name" value="Phage_cap_E"/>
    <property type="match status" value="1"/>
</dbReference>
<name>A0A7C4AJ94_9BACT</name>
<gene>
    <name evidence="1" type="ORF">ENV75_03280</name>
</gene>
<protein>
    <submittedName>
        <fullName evidence="1">Uncharacterized protein</fullName>
    </submittedName>
</protein>
<proteinExistence type="predicted"/>
<dbReference type="EMBL" id="DTHO01000031">
    <property type="protein sequence ID" value="HGG99460.1"/>
    <property type="molecule type" value="Genomic_DNA"/>
</dbReference>
<dbReference type="AlphaFoldDB" id="A0A7C4AJ94"/>
<accession>A0A7C4AJ94</accession>
<dbReference type="InterPro" id="IPR053738">
    <property type="entry name" value="Lambda_capsid_assembly"/>
</dbReference>
<evidence type="ECO:0000313" key="1">
    <source>
        <dbReference type="EMBL" id="HGG99460.1"/>
    </source>
</evidence>
<dbReference type="InterPro" id="IPR005564">
    <property type="entry name" value="Major_capsid_GpE"/>
</dbReference>
<dbReference type="Gene3D" id="3.90.1690.10">
    <property type="entry name" value="phage-related protein like domain"/>
    <property type="match status" value="1"/>
</dbReference>
<organism evidence="1">
    <name type="scientific">Thermodesulfovibrio aggregans</name>
    <dbReference type="NCBI Taxonomy" id="86166"/>
    <lineage>
        <taxon>Bacteria</taxon>
        <taxon>Pseudomonadati</taxon>
        <taxon>Nitrospirota</taxon>
        <taxon>Thermodesulfovibrionia</taxon>
        <taxon>Thermodesulfovibrionales</taxon>
        <taxon>Thermodesulfovibrionaceae</taxon>
        <taxon>Thermodesulfovibrio</taxon>
    </lineage>
</organism>
<reference evidence="1" key="1">
    <citation type="journal article" date="2020" name="mSystems">
        <title>Genome- and Community-Level Interaction Insights into Carbon Utilization and Element Cycling Functions of Hydrothermarchaeota in Hydrothermal Sediment.</title>
        <authorList>
            <person name="Zhou Z."/>
            <person name="Liu Y."/>
            <person name="Xu W."/>
            <person name="Pan J."/>
            <person name="Luo Z.H."/>
            <person name="Li M."/>
        </authorList>
    </citation>
    <scope>NUCLEOTIDE SEQUENCE [LARGE SCALE GENOMIC DNA]</scope>
    <source>
        <strain evidence="1">SpSt-788</strain>
    </source>
</reference>
<comment type="caution">
    <text evidence="1">The sequence shown here is derived from an EMBL/GenBank/DDBJ whole genome shotgun (WGS) entry which is preliminary data.</text>
</comment>
<sequence length="308" mass="34082">MGRLEELRIVDPVLTNIARGYSNDAYIGTVLAPIVPVQKEAGKIPQFGKEAFKLYNTERAIRAKSNRLSPEGRTTIDFTLTEHDIEYPIDYREAEEDLFNLQVYATQMTIDIILLRLEKEIADKVQDLNTYPSTNKITLSGTSKFTDVNSDPIATIETGKDAIRSAIGKYPNVMVMGPATYGALKSHGKILDRIKYAMKGIVTTDILAEIFDIPTVVVGKSIYAADAGVFYDVWQDNIVLAYVSPAPSGGAERTPYEPSFAYTLRKKNKPETDTYDEVGGKLHIVRTTDLLTVKIVGADAGYLINDTN</sequence>